<evidence type="ECO:0000256" key="8">
    <source>
        <dbReference type="ARBA" id="ARBA00022919"/>
    </source>
</evidence>
<dbReference type="Gene3D" id="6.10.140.2150">
    <property type="match status" value="1"/>
</dbReference>
<name>G8BSK2_TETPH</name>
<keyword evidence="6" id="KW-0256">Endoplasmic reticulum</keyword>
<comment type="similarity">
    <text evidence="13">Belongs to the group II decarboxylase family. Sphingosine-1-phosphate lyase subfamily.</text>
</comment>
<keyword evidence="7 16" id="KW-0663">Pyridoxal phosphate</keyword>
<evidence type="ECO:0000313" key="19">
    <source>
        <dbReference type="Proteomes" id="UP000005666"/>
    </source>
</evidence>
<keyword evidence="19" id="KW-1185">Reference proteome</keyword>
<evidence type="ECO:0000256" key="17">
    <source>
        <dbReference type="RuleBase" id="RU000382"/>
    </source>
</evidence>
<evidence type="ECO:0000256" key="13">
    <source>
        <dbReference type="ARBA" id="ARBA00038302"/>
    </source>
</evidence>
<evidence type="ECO:0000256" key="11">
    <source>
        <dbReference type="ARBA" id="ARBA00023136"/>
    </source>
</evidence>
<evidence type="ECO:0000256" key="15">
    <source>
        <dbReference type="ARBA" id="ARBA00042568"/>
    </source>
</evidence>
<dbReference type="GO" id="GO:0019752">
    <property type="term" value="P:carboxylic acid metabolic process"/>
    <property type="evidence" value="ECO:0007669"/>
    <property type="project" value="InterPro"/>
</dbReference>
<dbReference type="PANTHER" id="PTHR42735">
    <property type="match status" value="1"/>
</dbReference>
<keyword evidence="11" id="KW-0472">Membrane</keyword>
<evidence type="ECO:0000256" key="6">
    <source>
        <dbReference type="ARBA" id="ARBA00022824"/>
    </source>
</evidence>
<evidence type="ECO:0000256" key="12">
    <source>
        <dbReference type="ARBA" id="ARBA00023239"/>
    </source>
</evidence>
<accession>G8BSK2</accession>
<dbReference type="GO" id="GO:0097038">
    <property type="term" value="C:perinuclear endoplasmic reticulum"/>
    <property type="evidence" value="ECO:0007669"/>
    <property type="project" value="EnsemblFungi"/>
</dbReference>
<comment type="pathway">
    <text evidence="3">Lipid metabolism; sphingolipid metabolism.</text>
</comment>
<gene>
    <name evidence="18" type="primary">TPHA0D01840</name>
    <name evidence="18" type="ordered locus">TPHA_0D01840</name>
</gene>
<dbReference type="InterPro" id="IPR015424">
    <property type="entry name" value="PyrdxlP-dep_Trfase"/>
</dbReference>
<dbReference type="AlphaFoldDB" id="G8BSK2"/>
<evidence type="ECO:0000256" key="7">
    <source>
        <dbReference type="ARBA" id="ARBA00022898"/>
    </source>
</evidence>
<keyword evidence="9" id="KW-1133">Transmembrane helix</keyword>
<comment type="subcellular location">
    <subcellularLocation>
        <location evidence="2">Endoplasmic reticulum membrane</location>
        <topology evidence="2">Single-pass membrane protein</topology>
    </subcellularLocation>
</comment>
<keyword evidence="12 17" id="KW-0456">Lyase</keyword>
<evidence type="ECO:0000256" key="5">
    <source>
        <dbReference type="ARBA" id="ARBA00022692"/>
    </source>
</evidence>
<organism evidence="18 19">
    <name type="scientific">Tetrapisispora phaffii (strain ATCC 24235 / CBS 4417 / NBRC 1672 / NRRL Y-8282 / UCD 70-5)</name>
    <name type="common">Yeast</name>
    <name type="synonym">Fabospora phaffii</name>
    <dbReference type="NCBI Taxonomy" id="1071381"/>
    <lineage>
        <taxon>Eukaryota</taxon>
        <taxon>Fungi</taxon>
        <taxon>Dikarya</taxon>
        <taxon>Ascomycota</taxon>
        <taxon>Saccharomycotina</taxon>
        <taxon>Saccharomycetes</taxon>
        <taxon>Saccharomycetales</taxon>
        <taxon>Saccharomycetaceae</taxon>
        <taxon>Tetrapisispora</taxon>
    </lineage>
</organism>
<dbReference type="Gene3D" id="3.40.640.10">
    <property type="entry name" value="Type I PLP-dependent aspartate aminotransferase-like (Major domain)"/>
    <property type="match status" value="1"/>
</dbReference>
<dbReference type="RefSeq" id="XP_003685257.1">
    <property type="nucleotide sequence ID" value="XM_003685209.1"/>
</dbReference>
<dbReference type="GO" id="GO:0042802">
    <property type="term" value="F:identical protein binding"/>
    <property type="evidence" value="ECO:0007669"/>
    <property type="project" value="EnsemblFungi"/>
</dbReference>
<evidence type="ECO:0000256" key="3">
    <source>
        <dbReference type="ARBA" id="ARBA00004760"/>
    </source>
</evidence>
<dbReference type="GO" id="GO:0005789">
    <property type="term" value="C:endoplasmic reticulum membrane"/>
    <property type="evidence" value="ECO:0007669"/>
    <property type="project" value="UniProtKB-SubCell"/>
</dbReference>
<evidence type="ECO:0000256" key="9">
    <source>
        <dbReference type="ARBA" id="ARBA00022989"/>
    </source>
</evidence>
<dbReference type="SUPFAM" id="SSF53383">
    <property type="entry name" value="PLP-dependent transferases"/>
    <property type="match status" value="1"/>
</dbReference>
<feature type="modified residue" description="N6-(pyridoxal phosphate)lysine" evidence="16">
    <location>
        <position position="378"/>
    </location>
</feature>
<dbReference type="HOGENOM" id="CLU_028929_1_0_1"/>
<dbReference type="GO" id="GO:0009267">
    <property type="term" value="P:cellular response to starvation"/>
    <property type="evidence" value="ECO:0007669"/>
    <property type="project" value="EnsemblFungi"/>
</dbReference>
<dbReference type="InterPro" id="IPR002129">
    <property type="entry name" value="PyrdxlP-dep_de-COase"/>
</dbReference>
<comment type="pathway">
    <text evidence="4">Sphingolipid metabolism.</text>
</comment>
<reference evidence="18 19" key="1">
    <citation type="journal article" date="2011" name="Proc. Natl. Acad. Sci. U.S.A.">
        <title>Evolutionary erosion of yeast sex chromosomes by mating-type switching accidents.</title>
        <authorList>
            <person name="Gordon J.L."/>
            <person name="Armisen D."/>
            <person name="Proux-Wera E."/>
            <person name="Oheigeartaigh S.S."/>
            <person name="Byrne K.P."/>
            <person name="Wolfe K.H."/>
        </authorList>
    </citation>
    <scope>NUCLEOTIDE SEQUENCE [LARGE SCALE GENOMIC DNA]</scope>
    <source>
        <strain evidence="19">ATCC 24235 / CBS 4417 / NBRC 1672 / NRRL Y-8282 / UCD 70-5</strain>
    </source>
</reference>
<dbReference type="KEGG" id="tpf:TPHA_0D01840"/>
<dbReference type="GeneID" id="11530932"/>
<dbReference type="eggNOG" id="KOG1383">
    <property type="taxonomic scope" value="Eukaryota"/>
</dbReference>
<dbReference type="PANTHER" id="PTHR42735:SF6">
    <property type="entry name" value="SPHINGOSINE-1-PHOSPHATE LYASE 1"/>
    <property type="match status" value="1"/>
</dbReference>
<dbReference type="InterPro" id="IPR015422">
    <property type="entry name" value="PyrdxlP-dep_Trfase_small"/>
</dbReference>
<protein>
    <recommendedName>
        <fullName evidence="14">sphinganine-1-phosphate aldolase</fullName>
        <ecNumber evidence="14">4.1.2.27</ecNumber>
    </recommendedName>
    <alternativeName>
        <fullName evidence="15">Sphingosine-1-phosphate aldolase</fullName>
    </alternativeName>
</protein>
<dbReference type="OrthoDB" id="10254570at2759"/>
<dbReference type="InterPro" id="IPR050477">
    <property type="entry name" value="GrpII_AminoAcid_Decarb"/>
</dbReference>
<evidence type="ECO:0000313" key="18">
    <source>
        <dbReference type="EMBL" id="CCE62823.1"/>
    </source>
</evidence>
<dbReference type="InterPro" id="IPR015421">
    <property type="entry name" value="PyrdxlP-dep_Trfase_major"/>
</dbReference>
<dbReference type="GO" id="GO:0008117">
    <property type="term" value="F:sphinganine-1-phosphate aldolase activity"/>
    <property type="evidence" value="ECO:0007669"/>
    <property type="project" value="UniProtKB-EC"/>
</dbReference>
<dbReference type="EC" id="4.1.2.27" evidence="14"/>
<evidence type="ECO:0000256" key="4">
    <source>
        <dbReference type="ARBA" id="ARBA00004991"/>
    </source>
</evidence>
<evidence type="ECO:0000256" key="2">
    <source>
        <dbReference type="ARBA" id="ARBA00004389"/>
    </source>
</evidence>
<sequence>MDSEYPEGLETYSICQEIVNSILQFDTKKACILVNNGRSGLVSYFKETALLELFKQYLLIVFVLGFVNKVFQYIKWYGLFGSIRRLYRCVAKKIFVLLLNSPFLRKTVEKEVKTATDTIEKDLIKNSDSLIDFEELPKHGLSNKEVLNELDKLQNCLPYSHWEDGRVSGAVYHGGDELIKLQSQAFEMYAVANQLHPDVFPGVRKMESEVVSMTLKLFNAPENTGCGTTTSGGTESLLMACLSAKWYGYHHKGIKNPEMIVPVTAHAGFDKASYYFGIKMHHVEVDPVTYKVDLKKVESFINRNTVLLVGSAPNFPHGIIDDIEGLGKIAKTHNIPLHVDCCLGSFIVAYMKKAGFTDIPLFDFQVPGVTSISCDTHKYGFAPKGSSIIMYRNADLRKQQYFVTSDWVGGLYGSPTLAGSRPGALVVGCWATMVHLGEDGYISSCKEIIGAAKVLRNYIEENIPQLTIIGDPKLSVISFKSDVINVYDLADKLSAKGWHLSSLQNPAALHFAITKLSVPSVDLLATTLKELVAEELHNSTGISSTVGTSAIYGVAGSVKTTGISDKLIVSFLDTLYKVKPTD</sequence>
<dbReference type="EMBL" id="HE612859">
    <property type="protein sequence ID" value="CCE62823.1"/>
    <property type="molecule type" value="Genomic_DNA"/>
</dbReference>
<evidence type="ECO:0000256" key="16">
    <source>
        <dbReference type="PIRSR" id="PIRSR602129-50"/>
    </source>
</evidence>
<evidence type="ECO:0000256" key="14">
    <source>
        <dbReference type="ARBA" id="ARBA00038965"/>
    </source>
</evidence>
<dbReference type="GO" id="GO:0032541">
    <property type="term" value="C:cortical endoplasmic reticulum"/>
    <property type="evidence" value="ECO:0007669"/>
    <property type="project" value="EnsemblFungi"/>
</dbReference>
<dbReference type="Pfam" id="PF00282">
    <property type="entry name" value="Pyridoxal_deC"/>
    <property type="match status" value="1"/>
</dbReference>
<dbReference type="FunFam" id="3.40.640.10:FF:000020">
    <property type="entry name" value="sphingosine-1-phosphate lyase 1"/>
    <property type="match status" value="1"/>
</dbReference>
<keyword evidence="10" id="KW-0443">Lipid metabolism</keyword>
<comment type="cofactor">
    <cofactor evidence="1 16 17">
        <name>pyridoxal 5'-phosphate</name>
        <dbReference type="ChEBI" id="CHEBI:597326"/>
    </cofactor>
</comment>
<proteinExistence type="inferred from homology"/>
<dbReference type="GO" id="GO:0019722">
    <property type="term" value="P:calcium-mediated signaling"/>
    <property type="evidence" value="ECO:0007669"/>
    <property type="project" value="EnsemblFungi"/>
</dbReference>
<keyword evidence="5" id="KW-0812">Transmembrane</keyword>
<evidence type="ECO:0000256" key="1">
    <source>
        <dbReference type="ARBA" id="ARBA00001933"/>
    </source>
</evidence>
<dbReference type="Gene3D" id="3.90.1150.10">
    <property type="entry name" value="Aspartate Aminotransferase, domain 1"/>
    <property type="match status" value="1"/>
</dbReference>
<dbReference type="OMA" id="FKDHQFT"/>
<dbReference type="STRING" id="1071381.G8BSK2"/>
<keyword evidence="8" id="KW-0746">Sphingolipid metabolism</keyword>
<dbReference type="Proteomes" id="UP000005666">
    <property type="component" value="Chromosome 4"/>
</dbReference>
<evidence type="ECO:0000256" key="10">
    <source>
        <dbReference type="ARBA" id="ARBA00023098"/>
    </source>
</evidence>
<dbReference type="GO" id="GO:0030170">
    <property type="term" value="F:pyridoxal phosphate binding"/>
    <property type="evidence" value="ECO:0007669"/>
    <property type="project" value="InterPro"/>
</dbReference>
<dbReference type="GO" id="GO:0030149">
    <property type="term" value="P:sphingolipid catabolic process"/>
    <property type="evidence" value="ECO:0007669"/>
    <property type="project" value="TreeGrafter"/>
</dbReference>